<keyword evidence="2" id="KW-0689">Ribosomal protein</keyword>
<dbReference type="InterPro" id="IPR000266">
    <property type="entry name" value="Ribosomal_uS17"/>
</dbReference>
<dbReference type="PANTHER" id="PTHR10744">
    <property type="entry name" value="40S RIBOSOMAL PROTEIN S11 FAMILY MEMBER"/>
    <property type="match status" value="1"/>
</dbReference>
<dbReference type="CDD" id="cd00364">
    <property type="entry name" value="Ribosomal_uS17"/>
    <property type="match status" value="1"/>
</dbReference>
<proteinExistence type="inferred from homology"/>
<dbReference type="SUPFAM" id="SSF50249">
    <property type="entry name" value="Nucleic acid-binding proteins"/>
    <property type="match status" value="1"/>
</dbReference>
<accession>A0A7S3K1D5</accession>
<evidence type="ECO:0000313" key="5">
    <source>
        <dbReference type="EMBL" id="CAE0369627.1"/>
    </source>
</evidence>
<feature type="domain" description="Small ribosomal subunit protein uS17 N-terminal" evidence="4">
    <location>
        <begin position="10"/>
        <end position="76"/>
    </location>
</feature>
<evidence type="ECO:0000259" key="4">
    <source>
        <dbReference type="Pfam" id="PF16205"/>
    </source>
</evidence>
<dbReference type="InterPro" id="IPR012340">
    <property type="entry name" value="NA-bd_OB-fold"/>
</dbReference>
<reference evidence="5" key="1">
    <citation type="submission" date="2021-01" db="EMBL/GenBank/DDBJ databases">
        <authorList>
            <person name="Corre E."/>
            <person name="Pelletier E."/>
            <person name="Niang G."/>
            <person name="Scheremetjew M."/>
            <person name="Finn R."/>
            <person name="Kale V."/>
            <person name="Holt S."/>
            <person name="Cochrane G."/>
            <person name="Meng A."/>
            <person name="Brown T."/>
            <person name="Cohen L."/>
        </authorList>
    </citation>
    <scope>NUCLEOTIDE SEQUENCE</scope>
    <source>
        <strain evidence="5">CCMP1510</strain>
    </source>
</reference>
<dbReference type="GO" id="GO:0006412">
    <property type="term" value="P:translation"/>
    <property type="evidence" value="ECO:0007669"/>
    <property type="project" value="InterPro"/>
</dbReference>
<dbReference type="InterPro" id="IPR032440">
    <property type="entry name" value="Ribosomal_uS17_N"/>
</dbReference>
<dbReference type="PANTHER" id="PTHR10744:SF9">
    <property type="entry name" value="40S RIBOSOMAL PROTEIN S11-RELATED"/>
    <property type="match status" value="1"/>
</dbReference>
<dbReference type="AlphaFoldDB" id="A0A7S3K1D5"/>
<keyword evidence="3" id="KW-0687">Ribonucleoprotein</keyword>
<dbReference type="GO" id="GO:0003735">
    <property type="term" value="F:structural constituent of ribosome"/>
    <property type="evidence" value="ECO:0007669"/>
    <property type="project" value="InterPro"/>
</dbReference>
<comment type="similarity">
    <text evidence="1">Belongs to the universal ribosomal protein uS17 family.</text>
</comment>
<evidence type="ECO:0000256" key="2">
    <source>
        <dbReference type="ARBA" id="ARBA00022980"/>
    </source>
</evidence>
<dbReference type="EMBL" id="HBIJ01015562">
    <property type="protein sequence ID" value="CAE0369627.1"/>
    <property type="molecule type" value="Transcribed_RNA"/>
</dbReference>
<protein>
    <recommendedName>
        <fullName evidence="4">Small ribosomal subunit protein uS17 N-terminal domain-containing protein</fullName>
    </recommendedName>
</protein>
<name>A0A7S3K1D5_9STRA</name>
<gene>
    <name evidence="5" type="ORF">ALAG00032_LOCUS10391</name>
</gene>
<dbReference type="Gene3D" id="2.40.50.1000">
    <property type="match status" value="1"/>
</dbReference>
<sequence length="165" mass="19174">MPNVYREAEQTEKAYQKQDAVFIGRKRALIKKSKKGFRYVRNVGLGFKIPKNATEGNYVDKKCPYTGNVSIRGRILKGMVISTKMKRTLIIRRDYLNWCGKYRRFEKRHKNMAVHCSPCFDNVKEGDIVTVGQCRPLTKTVRFNVLAHEPAVNQSLNVKKVFRVF</sequence>
<evidence type="ECO:0000256" key="3">
    <source>
        <dbReference type="ARBA" id="ARBA00023274"/>
    </source>
</evidence>
<dbReference type="GO" id="GO:0022627">
    <property type="term" value="C:cytosolic small ribosomal subunit"/>
    <property type="evidence" value="ECO:0007669"/>
    <property type="project" value="TreeGrafter"/>
</dbReference>
<dbReference type="PRINTS" id="PR00973">
    <property type="entry name" value="RIBOSOMALS17"/>
</dbReference>
<organism evidence="5">
    <name type="scientific">Aureoumbra lagunensis</name>
    <dbReference type="NCBI Taxonomy" id="44058"/>
    <lineage>
        <taxon>Eukaryota</taxon>
        <taxon>Sar</taxon>
        <taxon>Stramenopiles</taxon>
        <taxon>Ochrophyta</taxon>
        <taxon>Pelagophyceae</taxon>
        <taxon>Pelagomonadales</taxon>
        <taxon>Aureoumbra</taxon>
    </lineage>
</organism>
<dbReference type="Pfam" id="PF00366">
    <property type="entry name" value="Ribosomal_S17"/>
    <property type="match status" value="1"/>
</dbReference>
<dbReference type="Pfam" id="PF16205">
    <property type="entry name" value="Ribosomal_S17_N"/>
    <property type="match status" value="1"/>
</dbReference>
<dbReference type="FunFam" id="2.40.50.1000:FF:000004">
    <property type="entry name" value="40S ribosomal proteins S11"/>
    <property type="match status" value="1"/>
</dbReference>
<evidence type="ECO:0000256" key="1">
    <source>
        <dbReference type="ARBA" id="ARBA00010254"/>
    </source>
</evidence>